<evidence type="ECO:0000313" key="4">
    <source>
        <dbReference type="EMBL" id="SMD01263.1"/>
    </source>
</evidence>
<keyword evidence="1" id="KW-1133">Transmembrane helix</keyword>
<dbReference type="Proteomes" id="UP000192756">
    <property type="component" value="Unassembled WGS sequence"/>
</dbReference>
<dbReference type="OrthoDB" id="649666at2"/>
<dbReference type="Pfam" id="PF04773">
    <property type="entry name" value="FecR"/>
    <property type="match status" value="1"/>
</dbReference>
<evidence type="ECO:0000259" key="2">
    <source>
        <dbReference type="Pfam" id="PF04773"/>
    </source>
</evidence>
<dbReference type="EMBL" id="FWXT01000004">
    <property type="protein sequence ID" value="SMD01263.1"/>
    <property type="molecule type" value="Genomic_DNA"/>
</dbReference>
<name>A0A1W2DUZ0_9SPHI</name>
<feature type="domain" description="Protein FecR C-terminal" evidence="3">
    <location>
        <begin position="318"/>
        <end position="382"/>
    </location>
</feature>
<evidence type="ECO:0000256" key="1">
    <source>
        <dbReference type="SAM" id="Phobius"/>
    </source>
</evidence>
<dbReference type="STRING" id="151894.SAMN04488524_4101"/>
<dbReference type="Pfam" id="PF16344">
    <property type="entry name" value="FecR_C"/>
    <property type="match status" value="1"/>
</dbReference>
<keyword evidence="1" id="KW-0472">Membrane</keyword>
<feature type="transmembrane region" description="Helical" evidence="1">
    <location>
        <begin position="83"/>
        <end position="105"/>
    </location>
</feature>
<keyword evidence="1" id="KW-0812">Transmembrane</keyword>
<dbReference type="InterPro" id="IPR032508">
    <property type="entry name" value="FecR_C"/>
</dbReference>
<feature type="domain" description="FecR protein" evidence="2">
    <location>
        <begin position="175"/>
        <end position="270"/>
    </location>
</feature>
<keyword evidence="5" id="KW-1185">Reference proteome</keyword>
<dbReference type="AlphaFoldDB" id="A0A1W2DUZ0"/>
<protein>
    <submittedName>
        <fullName evidence="4">FecR family protein</fullName>
    </submittedName>
</protein>
<reference evidence="5" key="1">
    <citation type="submission" date="2017-04" db="EMBL/GenBank/DDBJ databases">
        <authorList>
            <person name="Varghese N."/>
            <person name="Submissions S."/>
        </authorList>
    </citation>
    <scope>NUCLEOTIDE SEQUENCE [LARGE SCALE GENOMIC DNA]</scope>
    <source>
        <strain evidence="5">DSM 12126</strain>
    </source>
</reference>
<dbReference type="PANTHER" id="PTHR30273:SF2">
    <property type="entry name" value="PROTEIN FECR"/>
    <property type="match status" value="1"/>
</dbReference>
<dbReference type="PANTHER" id="PTHR30273">
    <property type="entry name" value="PERIPLASMIC SIGNAL SENSOR AND SIGMA FACTOR ACTIVATOR FECR-RELATED"/>
    <property type="match status" value="1"/>
</dbReference>
<dbReference type="Gene3D" id="2.60.120.1440">
    <property type="match status" value="1"/>
</dbReference>
<evidence type="ECO:0000313" key="5">
    <source>
        <dbReference type="Proteomes" id="UP000192756"/>
    </source>
</evidence>
<proteinExistence type="predicted"/>
<organism evidence="4 5">
    <name type="scientific">Pedobacter africanus</name>
    <dbReference type="NCBI Taxonomy" id="151894"/>
    <lineage>
        <taxon>Bacteria</taxon>
        <taxon>Pseudomonadati</taxon>
        <taxon>Bacteroidota</taxon>
        <taxon>Sphingobacteriia</taxon>
        <taxon>Sphingobacteriales</taxon>
        <taxon>Sphingobacteriaceae</taxon>
        <taxon>Pedobacter</taxon>
    </lineage>
</organism>
<dbReference type="GO" id="GO:0016989">
    <property type="term" value="F:sigma factor antagonist activity"/>
    <property type="evidence" value="ECO:0007669"/>
    <property type="project" value="TreeGrafter"/>
</dbReference>
<accession>A0A1W2DUZ0</accession>
<dbReference type="RefSeq" id="WP_084240882.1">
    <property type="nucleotide sequence ID" value="NZ_FWXT01000004.1"/>
</dbReference>
<evidence type="ECO:0000259" key="3">
    <source>
        <dbReference type="Pfam" id="PF16344"/>
    </source>
</evidence>
<sequence>MEQNSEAGLNRIIYLFEQLHQLSITREEYQELKTWARSSPANARIWNDFFDEEKSRADVALWNTFDSDAAFERLNRKFRRRSAVRYTAIAASLLLVVAMGLLFIAERNERWGRQKMAQVNDIQPGRNKAVLKFSGDKTIALNDVQNGIQINEKGLAYQNGELIDPQQGAVTRQVTLSVPKGGKYEIKLDDGTRIWVNAFTELKFPERFKGSKYREVELSGEAYFEVAHDAARPFRVKMQEETVEVLGTSFNLSNYTADDFSKATLLSGKVGIDIPKTKGGNERTVLLPGQQAVYDKQLKQLHVADIDAKNAISWKNGDFMFDNEHISSIVKQLERWYDIKVSYQHNFKGFYFSGIVSRSQPLSAVLDMLASTGKIRYSINKERKEVILSRE</sequence>
<dbReference type="Gene3D" id="3.55.50.30">
    <property type="match status" value="1"/>
</dbReference>
<gene>
    <name evidence="4" type="ORF">SAMN04488524_4101</name>
</gene>
<dbReference type="InterPro" id="IPR012373">
    <property type="entry name" value="Ferrdict_sens_TM"/>
</dbReference>
<dbReference type="InterPro" id="IPR006860">
    <property type="entry name" value="FecR"/>
</dbReference>